<comment type="caution">
    <text evidence="1">The sequence shown here is derived from an EMBL/GenBank/DDBJ whole genome shotgun (WGS) entry which is preliminary data.</text>
</comment>
<organism evidence="1 2">
    <name type="scientific">Dendrobium chrysotoxum</name>
    <name type="common">Orchid</name>
    <dbReference type="NCBI Taxonomy" id="161865"/>
    <lineage>
        <taxon>Eukaryota</taxon>
        <taxon>Viridiplantae</taxon>
        <taxon>Streptophyta</taxon>
        <taxon>Embryophyta</taxon>
        <taxon>Tracheophyta</taxon>
        <taxon>Spermatophyta</taxon>
        <taxon>Magnoliopsida</taxon>
        <taxon>Liliopsida</taxon>
        <taxon>Asparagales</taxon>
        <taxon>Orchidaceae</taxon>
        <taxon>Epidendroideae</taxon>
        <taxon>Malaxideae</taxon>
        <taxon>Dendrobiinae</taxon>
        <taxon>Dendrobium</taxon>
    </lineage>
</organism>
<protein>
    <submittedName>
        <fullName evidence="1">Uncharacterized protein</fullName>
    </submittedName>
</protein>
<evidence type="ECO:0000313" key="2">
    <source>
        <dbReference type="Proteomes" id="UP000775213"/>
    </source>
</evidence>
<gene>
    <name evidence="1" type="ORF">IEQ34_018312</name>
</gene>
<proteinExistence type="predicted"/>
<dbReference type="AlphaFoldDB" id="A0AAV7GE09"/>
<sequence>MNDISTWKLMPVGSFDLSESRFADLVVTIQLISSKGFRIQSILSYKSLRVGGSKNFIEEPNVDIINVVREFFSDGKEAVDNKCHVRGKWAPFSSMIINKINKIRDFEFHEYTSFLGTPINP</sequence>
<keyword evidence="2" id="KW-1185">Reference proteome</keyword>
<evidence type="ECO:0000313" key="1">
    <source>
        <dbReference type="EMBL" id="KAH0453988.1"/>
    </source>
</evidence>
<reference evidence="1 2" key="1">
    <citation type="journal article" date="2021" name="Hortic Res">
        <title>Chromosome-scale assembly of the Dendrobium chrysotoxum genome enhances the understanding of orchid evolution.</title>
        <authorList>
            <person name="Zhang Y."/>
            <person name="Zhang G.Q."/>
            <person name="Zhang D."/>
            <person name="Liu X.D."/>
            <person name="Xu X.Y."/>
            <person name="Sun W.H."/>
            <person name="Yu X."/>
            <person name="Zhu X."/>
            <person name="Wang Z.W."/>
            <person name="Zhao X."/>
            <person name="Zhong W.Y."/>
            <person name="Chen H."/>
            <person name="Yin W.L."/>
            <person name="Huang T."/>
            <person name="Niu S.C."/>
            <person name="Liu Z.J."/>
        </authorList>
    </citation>
    <scope>NUCLEOTIDE SEQUENCE [LARGE SCALE GENOMIC DNA]</scope>
    <source>
        <strain evidence="1">Lindl</strain>
    </source>
</reference>
<dbReference type="EMBL" id="JAGFBR010000016">
    <property type="protein sequence ID" value="KAH0453988.1"/>
    <property type="molecule type" value="Genomic_DNA"/>
</dbReference>
<name>A0AAV7GE09_DENCH</name>
<accession>A0AAV7GE09</accession>
<dbReference type="Proteomes" id="UP000775213">
    <property type="component" value="Unassembled WGS sequence"/>
</dbReference>